<dbReference type="GO" id="GO:0043022">
    <property type="term" value="F:ribosome binding"/>
    <property type="evidence" value="ECO:0007669"/>
    <property type="project" value="InterPro"/>
</dbReference>
<keyword evidence="5 7" id="KW-0496">Mitochondrion</keyword>
<feature type="compositionally biased region" description="Acidic residues" evidence="8">
    <location>
        <begin position="452"/>
        <end position="461"/>
    </location>
</feature>
<dbReference type="GO" id="GO:0030003">
    <property type="term" value="P:intracellular monoatomic cation homeostasis"/>
    <property type="evidence" value="ECO:0007669"/>
    <property type="project" value="TreeGrafter"/>
</dbReference>
<keyword evidence="4" id="KW-1133">Transmembrane helix</keyword>
<evidence type="ECO:0000259" key="9">
    <source>
        <dbReference type="PROSITE" id="PS51758"/>
    </source>
</evidence>
<evidence type="ECO:0000256" key="1">
    <source>
        <dbReference type="ARBA" id="ARBA00004434"/>
    </source>
</evidence>
<feature type="region of interest" description="Disordered" evidence="8">
    <location>
        <begin position="452"/>
        <end position="514"/>
    </location>
</feature>
<feature type="domain" description="Letm1 RBD" evidence="9">
    <location>
        <begin position="219"/>
        <end position="422"/>
    </location>
</feature>
<dbReference type="EMBL" id="MBFR01000135">
    <property type="protein sequence ID" value="PVU93209.1"/>
    <property type="molecule type" value="Genomic_DNA"/>
</dbReference>
<evidence type="ECO:0000256" key="5">
    <source>
        <dbReference type="ARBA" id="ARBA00023128"/>
    </source>
</evidence>
<keyword evidence="2" id="KW-0812">Transmembrane</keyword>
<gene>
    <name evidence="10" type="ORF">BB561_003404</name>
</gene>
<protein>
    <recommendedName>
        <fullName evidence="9">Letm1 RBD domain-containing protein</fullName>
    </recommendedName>
</protein>
<dbReference type="Proteomes" id="UP000245383">
    <property type="component" value="Unassembled WGS sequence"/>
</dbReference>
<feature type="compositionally biased region" description="Basic and acidic residues" evidence="8">
    <location>
        <begin position="503"/>
        <end position="514"/>
    </location>
</feature>
<keyword evidence="11" id="KW-1185">Reference proteome</keyword>
<feature type="compositionally biased region" description="Polar residues" evidence="8">
    <location>
        <begin position="480"/>
        <end position="502"/>
    </location>
</feature>
<evidence type="ECO:0000313" key="10">
    <source>
        <dbReference type="EMBL" id="PVU93209.1"/>
    </source>
</evidence>
<proteinExistence type="predicted"/>
<evidence type="ECO:0000256" key="4">
    <source>
        <dbReference type="ARBA" id="ARBA00022989"/>
    </source>
</evidence>
<dbReference type="PANTHER" id="PTHR14009:SF1">
    <property type="entry name" value="MITOCHONDRIAL PROTON_CALCIUM EXCHANGER PROTEIN"/>
    <property type="match status" value="1"/>
</dbReference>
<dbReference type="AlphaFoldDB" id="A0A2T9YLL6"/>
<dbReference type="OrthoDB" id="275278at2759"/>
<dbReference type="Pfam" id="PF07766">
    <property type="entry name" value="LETM1_RBD"/>
    <property type="match status" value="1"/>
</dbReference>
<dbReference type="PANTHER" id="PTHR14009">
    <property type="entry name" value="LEUCINE ZIPPER-EF-HAND CONTAINING TRANSMEMBRANE PROTEIN"/>
    <property type="match status" value="1"/>
</dbReference>
<comment type="caution">
    <text evidence="10">The sequence shown here is derived from an EMBL/GenBank/DDBJ whole genome shotgun (WGS) entry which is preliminary data.</text>
</comment>
<dbReference type="InterPro" id="IPR033122">
    <property type="entry name" value="LETM1-like_RBD"/>
</dbReference>
<evidence type="ECO:0000256" key="8">
    <source>
        <dbReference type="SAM" id="MobiDB-lite"/>
    </source>
</evidence>
<dbReference type="InterPro" id="IPR044202">
    <property type="entry name" value="LETM1/MDM38-like"/>
</dbReference>
<reference evidence="10 11" key="1">
    <citation type="journal article" date="2018" name="MBio">
        <title>Comparative Genomics Reveals the Core Gene Toolbox for the Fungus-Insect Symbiosis.</title>
        <authorList>
            <person name="Wang Y."/>
            <person name="Stata M."/>
            <person name="Wang W."/>
            <person name="Stajich J.E."/>
            <person name="White M.M."/>
            <person name="Moncalvo J.M."/>
        </authorList>
    </citation>
    <scope>NUCLEOTIDE SEQUENCE [LARGE SCALE GENOMIC DNA]</scope>
    <source>
        <strain evidence="10 11">SWE-8-4</strain>
    </source>
</reference>
<accession>A0A2T9YLL6</accession>
<sequence>MLRLSPIPNAYRATNKLYSLYCYLLTDITFLYYSLSTDIPIAPLVISFNQKPIALCAQKSKFLYSQNSFTTICNNSLLKSFAVCNNKSIFTFHSFNSAYYSTLNQNKKTEPSSSAEPINTQTPAKHTEKKLTLWEKVKHEANHYWDGTKLFGKEIKISTKLFIKMLSGTSLTRREHLPFSLFVIIPFAELLLPFALKIYPNLLPSTYEDKKMAESKKLKFQKTRQEVSNYLRVTIKESLENKKQRILNAEDGTTAKNLDFFKQLDASLTNIRASGGKVTQDEILKLAGIFKDDLTLDNLTRPQLILVCRYLDISSYGTDNYIKYNINKRLKYIRADDHIIKSEGLDTLTVNELRSACIARGIKTVGESPAKMKEGLQLWIQLHLELETPTIFLILSRILSAGDQTAKPSIDILQATLSSLPESLVNEATLAMAEEKGTATNKHRLEVLEEQEELIEDESEQEEKHIKSKETSPDSSSSEQTITPDTQSESNTPVDSPTSADLQKQDSSKKPTFK</sequence>
<feature type="compositionally biased region" description="Basic and acidic residues" evidence="8">
    <location>
        <begin position="462"/>
        <end position="472"/>
    </location>
</feature>
<name>A0A2T9YLL6_9FUNG</name>
<evidence type="ECO:0000256" key="3">
    <source>
        <dbReference type="ARBA" id="ARBA00022792"/>
    </source>
</evidence>
<organism evidence="10 11">
    <name type="scientific">Smittium simulii</name>
    <dbReference type="NCBI Taxonomy" id="133385"/>
    <lineage>
        <taxon>Eukaryota</taxon>
        <taxon>Fungi</taxon>
        <taxon>Fungi incertae sedis</taxon>
        <taxon>Zoopagomycota</taxon>
        <taxon>Kickxellomycotina</taxon>
        <taxon>Harpellomycetes</taxon>
        <taxon>Harpellales</taxon>
        <taxon>Legeriomycetaceae</taxon>
        <taxon>Smittium</taxon>
    </lineage>
</organism>
<dbReference type="STRING" id="133385.A0A2T9YLL6"/>
<keyword evidence="3" id="KW-0999">Mitochondrion inner membrane</keyword>
<evidence type="ECO:0000256" key="6">
    <source>
        <dbReference type="ARBA" id="ARBA00023136"/>
    </source>
</evidence>
<evidence type="ECO:0000313" key="11">
    <source>
        <dbReference type="Proteomes" id="UP000245383"/>
    </source>
</evidence>
<dbReference type="PROSITE" id="PS51758">
    <property type="entry name" value="LETM1_RBD"/>
    <property type="match status" value="1"/>
</dbReference>
<evidence type="ECO:0000256" key="7">
    <source>
        <dbReference type="PROSITE-ProRule" id="PRU01094"/>
    </source>
</evidence>
<comment type="subcellular location">
    <subcellularLocation>
        <location evidence="1">Mitochondrion inner membrane</location>
        <topology evidence="1">Single-pass membrane protein</topology>
    </subcellularLocation>
</comment>
<keyword evidence="6" id="KW-0472">Membrane</keyword>
<dbReference type="GO" id="GO:0005743">
    <property type="term" value="C:mitochondrial inner membrane"/>
    <property type="evidence" value="ECO:0007669"/>
    <property type="project" value="UniProtKB-SubCell"/>
</dbReference>
<evidence type="ECO:0000256" key="2">
    <source>
        <dbReference type="ARBA" id="ARBA00022692"/>
    </source>
</evidence>